<feature type="domain" description="Schlafen AlbA-2" evidence="1">
    <location>
        <begin position="39"/>
        <end position="157"/>
    </location>
</feature>
<evidence type="ECO:0000259" key="1">
    <source>
        <dbReference type="Pfam" id="PF04326"/>
    </source>
</evidence>
<sequence>MNQLSLLDLLDRPPIEALYKPDQIYESDDPSLFARLTEDARFDRKAGNTDARVFAKYLSAFGNGPSVDGGVLAIGVENDGTLSGCKHLSQDQLSGAESMGHTFCPDGRFVTRRLHIKNKKGEDDFIVLARINYVDDKVVQLTDGTAYERLGQDCRKLTEEKKQEKRIDKGERSFEQEPCGLIYPDDFDMSKISRFSTLLRKNVDSTQDHTTEQILQSAHLARTKGGVLVCNNACALLFARDVQTVFPGAYVHFLRYDGNEAKSGKEYNVIKDRLISGTVIDVIKDTASLIDNNLREFTEFREGKFLTVPEYPRDAWYEMLVNAVVHRSYHIKSAPIFVRMFDNRLEIESPGGFMPQITAENIVGTHRPRNLFLMLALREYGEVRCISEGTRRMVAEMENASLPPPEFKQERMGSLSVLCTLRNNVADRSNSLDSEAYMRLGQAIAFGLTPEERKIVNFVMQHGRMNVSDALRIMKTTRWHTAKRTMDGLVDRGALDRHGTGKARDPHSYYSLHQGVGRESEWLCASSSANWRSWCWSCGFA</sequence>
<proteinExistence type="predicted"/>
<dbReference type="Gene3D" id="1.10.10.10">
    <property type="entry name" value="Winged helix-like DNA-binding domain superfamily/Winged helix DNA-binding domain"/>
    <property type="match status" value="1"/>
</dbReference>
<dbReference type="PANTHER" id="PTHR30595">
    <property type="entry name" value="GLPR-RELATED TRANSCRIPTIONAL REPRESSOR"/>
    <property type="match status" value="1"/>
</dbReference>
<dbReference type="KEGG" id="sclo:SCLO_1007030"/>
<accession>A0A1E1EZP6</accession>
<dbReference type="Proteomes" id="UP000218272">
    <property type="component" value="Chromosome SCLO_1"/>
</dbReference>
<dbReference type="InterPro" id="IPR036388">
    <property type="entry name" value="WH-like_DNA-bd_sf"/>
</dbReference>
<evidence type="ECO:0000313" key="3">
    <source>
        <dbReference type="Proteomes" id="UP000218272"/>
    </source>
</evidence>
<keyword evidence="2" id="KW-0067">ATP-binding</keyword>
<gene>
    <name evidence="2" type="ORF">SCLO_1007030</name>
</gene>
<dbReference type="EMBL" id="AP017655">
    <property type="protein sequence ID" value="BAV63743.1"/>
    <property type="molecule type" value="Genomic_DNA"/>
</dbReference>
<dbReference type="Pfam" id="PF04326">
    <property type="entry name" value="SLFN_AlbA_2"/>
    <property type="match status" value="1"/>
</dbReference>
<dbReference type="InterPro" id="IPR038475">
    <property type="entry name" value="RecG_C_sf"/>
</dbReference>
<name>A0A1E1EZP6_9SPHN</name>
<keyword evidence="2" id="KW-0347">Helicase</keyword>
<dbReference type="InterPro" id="IPR007421">
    <property type="entry name" value="Schlafen_AlbA_2_dom"/>
</dbReference>
<dbReference type="Gene3D" id="3.30.565.60">
    <property type="match status" value="1"/>
</dbReference>
<dbReference type="Gene3D" id="3.30.950.30">
    <property type="entry name" value="Schlafen, AAA domain"/>
    <property type="match status" value="1"/>
</dbReference>
<organism evidence="2 3">
    <name type="scientific">Sphingobium cloacae</name>
    <dbReference type="NCBI Taxonomy" id="120107"/>
    <lineage>
        <taxon>Bacteria</taxon>
        <taxon>Pseudomonadati</taxon>
        <taxon>Pseudomonadota</taxon>
        <taxon>Alphaproteobacteria</taxon>
        <taxon>Sphingomonadales</taxon>
        <taxon>Sphingomonadaceae</taxon>
        <taxon>Sphingobium</taxon>
    </lineage>
</organism>
<protein>
    <submittedName>
        <fullName evidence="2">ATP dependent DNA helicase RecG</fullName>
    </submittedName>
</protein>
<dbReference type="InterPro" id="IPR038461">
    <property type="entry name" value="Schlafen_AlbA_2_dom_sf"/>
</dbReference>
<keyword evidence="3" id="KW-1185">Reference proteome</keyword>
<dbReference type="AlphaFoldDB" id="A0A1E1EZP6"/>
<keyword evidence="2" id="KW-0378">Hydrolase</keyword>
<evidence type="ECO:0000313" key="2">
    <source>
        <dbReference type="EMBL" id="BAV63743.1"/>
    </source>
</evidence>
<dbReference type="PANTHER" id="PTHR30595:SF6">
    <property type="entry name" value="SCHLAFEN ALBA-2 DOMAIN-CONTAINING PROTEIN"/>
    <property type="match status" value="1"/>
</dbReference>
<dbReference type="Pfam" id="PF13749">
    <property type="entry name" value="HATPase_c_4"/>
    <property type="match status" value="1"/>
</dbReference>
<reference evidence="2 3" key="1">
    <citation type="submission" date="2016-10" db="EMBL/GenBank/DDBJ databases">
        <title>Complete Genome Sequence of the Nonylphenol-Degrading Bacterium Sphingobium cloacae JCM 10874T.</title>
        <authorList>
            <person name="Ootsuka M."/>
            <person name="Nishizawa T."/>
            <person name="Ohta H."/>
        </authorList>
    </citation>
    <scope>NUCLEOTIDE SEQUENCE [LARGE SCALE GENOMIC DNA]</scope>
    <source>
        <strain evidence="2 3">JCM 10874</strain>
    </source>
</reference>
<keyword evidence="2" id="KW-0547">Nucleotide-binding</keyword>
<dbReference type="GO" id="GO:0004386">
    <property type="term" value="F:helicase activity"/>
    <property type="evidence" value="ECO:0007669"/>
    <property type="project" value="UniProtKB-KW"/>
</dbReference>